<comment type="caution">
    <text evidence="4">The sequence shown here is derived from an EMBL/GenBank/DDBJ whole genome shotgun (WGS) entry which is preliminary data.</text>
</comment>
<feature type="domain" description="C2H2-type" evidence="3">
    <location>
        <begin position="84"/>
        <end position="120"/>
    </location>
</feature>
<dbReference type="PROSITE" id="PS50157">
    <property type="entry name" value="ZINC_FINGER_C2H2_2"/>
    <property type="match status" value="1"/>
</dbReference>
<evidence type="ECO:0000313" key="5">
    <source>
        <dbReference type="Proteomes" id="UP001295740"/>
    </source>
</evidence>
<reference evidence="4" key="1">
    <citation type="submission" date="2023-10" db="EMBL/GenBank/DDBJ databases">
        <authorList>
            <person name="Hackl T."/>
        </authorList>
    </citation>
    <scope>NUCLEOTIDE SEQUENCE</scope>
</reference>
<dbReference type="Proteomes" id="UP001295740">
    <property type="component" value="Unassembled WGS sequence"/>
</dbReference>
<keyword evidence="5" id="KW-1185">Reference proteome</keyword>
<name>A0AAI8YI75_9PEZI</name>
<proteinExistence type="predicted"/>
<dbReference type="EMBL" id="CAUWAG010000007">
    <property type="protein sequence ID" value="CAJ2505671.1"/>
    <property type="molecule type" value="Genomic_DNA"/>
</dbReference>
<dbReference type="GO" id="GO:0006357">
    <property type="term" value="P:regulation of transcription by RNA polymerase II"/>
    <property type="evidence" value="ECO:0007669"/>
    <property type="project" value="TreeGrafter"/>
</dbReference>
<dbReference type="AlphaFoldDB" id="A0AAI8YI75"/>
<keyword evidence="1" id="KW-0863">Zinc-finger</keyword>
<dbReference type="Pfam" id="PF00096">
    <property type="entry name" value="zf-C2H2"/>
    <property type="match status" value="2"/>
</dbReference>
<evidence type="ECO:0000259" key="3">
    <source>
        <dbReference type="PROSITE" id="PS50157"/>
    </source>
</evidence>
<dbReference type="SMART" id="SM00355">
    <property type="entry name" value="ZnF_C2H2"/>
    <property type="match status" value="3"/>
</dbReference>
<dbReference type="InterPro" id="IPR013087">
    <property type="entry name" value="Znf_C2H2_type"/>
</dbReference>
<dbReference type="Gene3D" id="3.30.160.60">
    <property type="entry name" value="Classic Zinc Finger"/>
    <property type="match status" value="2"/>
</dbReference>
<dbReference type="PANTHER" id="PTHR46179">
    <property type="entry name" value="ZINC FINGER PROTEIN"/>
    <property type="match status" value="1"/>
</dbReference>
<organism evidence="4 5">
    <name type="scientific">Anthostomella pinea</name>
    <dbReference type="NCBI Taxonomy" id="933095"/>
    <lineage>
        <taxon>Eukaryota</taxon>
        <taxon>Fungi</taxon>
        <taxon>Dikarya</taxon>
        <taxon>Ascomycota</taxon>
        <taxon>Pezizomycotina</taxon>
        <taxon>Sordariomycetes</taxon>
        <taxon>Xylariomycetidae</taxon>
        <taxon>Xylariales</taxon>
        <taxon>Xylariaceae</taxon>
        <taxon>Anthostomella</taxon>
    </lineage>
</organism>
<evidence type="ECO:0000313" key="4">
    <source>
        <dbReference type="EMBL" id="CAJ2505671.1"/>
    </source>
</evidence>
<evidence type="ECO:0000256" key="2">
    <source>
        <dbReference type="SAM" id="MobiDB-lite"/>
    </source>
</evidence>
<accession>A0AAI8YI75</accession>
<dbReference type="GO" id="GO:0005634">
    <property type="term" value="C:nucleus"/>
    <property type="evidence" value="ECO:0007669"/>
    <property type="project" value="TreeGrafter"/>
</dbReference>
<keyword evidence="1" id="KW-0862">Zinc</keyword>
<dbReference type="InterPro" id="IPR051061">
    <property type="entry name" value="Zinc_finger_trans_reg"/>
</dbReference>
<sequence length="158" mass="17648">MSLLIDLGDVSTDTAAEPILRGFPVASVSDAGSSNVLSQQPSRPAADKETYICTCPGCIRRFETPELLQKPRREGHRRANAPPHRCMQMNPSTGKPCGTVFSRPYDLTRHENTSHNPRKPNMRCDLCTEDKTFSRADALTRHYRVCHPDVESPGKDRN</sequence>
<dbReference type="GO" id="GO:0008270">
    <property type="term" value="F:zinc ion binding"/>
    <property type="evidence" value="ECO:0007669"/>
    <property type="project" value="UniProtKB-KW"/>
</dbReference>
<dbReference type="PANTHER" id="PTHR46179:SF19">
    <property type="entry name" value="C2H2 FINGER DOMAIN TRANSCRIPTION FACTOR (EUROFUNG)-RELATED"/>
    <property type="match status" value="1"/>
</dbReference>
<protein>
    <submittedName>
        <fullName evidence="4">Uu.00g130650.m01.CDS01</fullName>
    </submittedName>
</protein>
<keyword evidence="1" id="KW-0479">Metal-binding</keyword>
<evidence type="ECO:0000256" key="1">
    <source>
        <dbReference type="PROSITE-ProRule" id="PRU00042"/>
    </source>
</evidence>
<feature type="region of interest" description="Disordered" evidence="2">
    <location>
        <begin position="72"/>
        <end position="93"/>
    </location>
</feature>
<gene>
    <name evidence="4" type="ORF">KHLLAP_LOCUS6139</name>
</gene>